<organism evidence="1 2">
    <name type="scientific">Porites lobata</name>
    <dbReference type="NCBI Taxonomy" id="104759"/>
    <lineage>
        <taxon>Eukaryota</taxon>
        <taxon>Metazoa</taxon>
        <taxon>Cnidaria</taxon>
        <taxon>Anthozoa</taxon>
        <taxon>Hexacorallia</taxon>
        <taxon>Scleractinia</taxon>
        <taxon>Fungiina</taxon>
        <taxon>Poritidae</taxon>
        <taxon>Porites</taxon>
    </lineage>
</organism>
<evidence type="ECO:0000313" key="2">
    <source>
        <dbReference type="Proteomes" id="UP001159405"/>
    </source>
</evidence>
<protein>
    <submittedName>
        <fullName evidence="1">Uncharacterized protein</fullName>
    </submittedName>
</protein>
<accession>A0ABN8MNL2</accession>
<feature type="non-terminal residue" evidence="1">
    <location>
        <position position="1"/>
    </location>
</feature>
<evidence type="ECO:0000313" key="1">
    <source>
        <dbReference type="EMBL" id="CAH3032539.1"/>
    </source>
</evidence>
<dbReference type="Proteomes" id="UP001159405">
    <property type="component" value="Unassembled WGS sequence"/>
</dbReference>
<reference evidence="1 2" key="1">
    <citation type="submission" date="2022-05" db="EMBL/GenBank/DDBJ databases">
        <authorList>
            <consortium name="Genoscope - CEA"/>
            <person name="William W."/>
        </authorList>
    </citation>
    <scope>NUCLEOTIDE SEQUENCE [LARGE SCALE GENOMIC DNA]</scope>
</reference>
<name>A0ABN8MNL2_9CNID</name>
<proteinExistence type="predicted"/>
<dbReference type="Gene3D" id="4.10.1240.10">
    <property type="entry name" value="GPCR, family 2, extracellular hormone receptor domain"/>
    <property type="match status" value="1"/>
</dbReference>
<keyword evidence="2" id="KW-1185">Reference proteome</keyword>
<comment type="caution">
    <text evidence="1">The sequence shown here is derived from an EMBL/GenBank/DDBJ whole genome shotgun (WGS) entry which is preliminary data.</text>
</comment>
<sequence length="298" mass="34466">VSDFCQSEIKFGVHWPRTKTGEEVTVECSLVDSNLTGAFSSECGTNRQPGTTWFHKITCGCERKALVDYFRQKIQRINTTNIVNISTEFVNSYDRFKNKDVLLEMINDLFSTVRRVISPITRRNSDKAAQLGEQIRKLLLNDSAFYVSHYDGNVYCQQRNLAQTRYNLISRVLEFLRTAPTDTQAYAMGLTNKFFCYIFEYRVLEVKLDPQPGNYKKNFEDDIHNAVIERRELIMIMQLNSAPLVTHEAVKDPSARPLNPKPTAFKVLTEVPQKYNTTSKEFFLPLRFFKLDITHGKC</sequence>
<gene>
    <name evidence="1" type="ORF">PLOB_00000603</name>
</gene>
<dbReference type="InterPro" id="IPR036445">
    <property type="entry name" value="GPCR_2_extracell_dom_sf"/>
</dbReference>
<dbReference type="EMBL" id="CALNXK010000001">
    <property type="protein sequence ID" value="CAH3032539.1"/>
    <property type="molecule type" value="Genomic_DNA"/>
</dbReference>